<dbReference type="InterPro" id="IPR014776">
    <property type="entry name" value="4pyrrole_Mease_sub2"/>
</dbReference>
<dbReference type="SUPFAM" id="SSF53790">
    <property type="entry name" value="Tetrapyrrole methylase"/>
    <property type="match status" value="1"/>
</dbReference>
<keyword evidence="10" id="KW-1185">Reference proteome</keyword>
<dbReference type="PROSITE" id="PS01296">
    <property type="entry name" value="RSMI"/>
    <property type="match status" value="1"/>
</dbReference>
<dbReference type="PANTHER" id="PTHR46111:SF1">
    <property type="entry name" value="RIBOSOMAL RNA SMALL SUBUNIT METHYLTRANSFERASE I"/>
    <property type="match status" value="1"/>
</dbReference>
<name>A0ABS2F1W2_9ACTN</name>
<dbReference type="Gene3D" id="3.40.1010.10">
    <property type="entry name" value="Cobalt-precorrin-4 Transmethylase, Domain 1"/>
    <property type="match status" value="1"/>
</dbReference>
<comment type="subcellular location">
    <subcellularLocation>
        <location evidence="6">Cytoplasm</location>
    </subcellularLocation>
</comment>
<feature type="compositionally biased region" description="Low complexity" evidence="7">
    <location>
        <begin position="1"/>
        <end position="19"/>
    </location>
</feature>
<evidence type="ECO:0000256" key="7">
    <source>
        <dbReference type="SAM" id="MobiDB-lite"/>
    </source>
</evidence>
<dbReference type="NCBIfam" id="TIGR00096">
    <property type="entry name" value="16S rRNA (cytidine(1402)-2'-O)-methyltransferase"/>
    <property type="match status" value="1"/>
</dbReference>
<dbReference type="Pfam" id="PF00590">
    <property type="entry name" value="TP_methylase"/>
    <property type="match status" value="1"/>
</dbReference>
<dbReference type="EC" id="2.1.1.198" evidence="6"/>
<gene>
    <name evidence="6 9" type="primary">rsmI</name>
    <name evidence="9" type="ORF">H9X80_05410</name>
</gene>
<evidence type="ECO:0000313" key="9">
    <source>
        <dbReference type="EMBL" id="MBM6774974.1"/>
    </source>
</evidence>
<keyword evidence="5 6" id="KW-0949">S-adenosyl-L-methionine</keyword>
<comment type="similarity">
    <text evidence="6">Belongs to the methyltransferase superfamily. RsmI family.</text>
</comment>
<comment type="catalytic activity">
    <reaction evidence="6">
        <text>cytidine(1402) in 16S rRNA + S-adenosyl-L-methionine = 2'-O-methylcytidine(1402) in 16S rRNA + S-adenosyl-L-homocysteine + H(+)</text>
        <dbReference type="Rhea" id="RHEA:42924"/>
        <dbReference type="Rhea" id="RHEA-COMP:10285"/>
        <dbReference type="Rhea" id="RHEA-COMP:10286"/>
        <dbReference type="ChEBI" id="CHEBI:15378"/>
        <dbReference type="ChEBI" id="CHEBI:57856"/>
        <dbReference type="ChEBI" id="CHEBI:59789"/>
        <dbReference type="ChEBI" id="CHEBI:74495"/>
        <dbReference type="ChEBI" id="CHEBI:82748"/>
        <dbReference type="EC" id="2.1.1.198"/>
    </reaction>
</comment>
<evidence type="ECO:0000256" key="6">
    <source>
        <dbReference type="HAMAP-Rule" id="MF_01877"/>
    </source>
</evidence>
<evidence type="ECO:0000313" key="10">
    <source>
        <dbReference type="Proteomes" id="UP000712527"/>
    </source>
</evidence>
<evidence type="ECO:0000256" key="1">
    <source>
        <dbReference type="ARBA" id="ARBA00022490"/>
    </source>
</evidence>
<dbReference type="GO" id="GO:0008168">
    <property type="term" value="F:methyltransferase activity"/>
    <property type="evidence" value="ECO:0007669"/>
    <property type="project" value="UniProtKB-KW"/>
</dbReference>
<sequence>MAGPRPADAPADSRPAVASTDSRPAAVSTGPRTAGLLSVVGTPIGNLRDASPRVVETLGAADLVLCEDTRVTGRLMSAFGLHARLERCDENVMGEKVAGVLARLEAGEHVAFVSDAGMPGVSDPGQRLVDAALDAGLRVEVVPGPSAVTCALVASGLASEHFFFEGFLPRRAGAQRARLEELALVPGTLVAYESPRRVAETLANVAAVMPGRRVALVRELTKVHEEVVRGEAAALAAEVAGRGEVRGECVIVIAAPDAAELERRRAAAAGPARTLEEEIAAGLAAGEPKSALAKRLARAFGLPRAEVYDAVVAAAR</sequence>
<dbReference type="HAMAP" id="MF_01877">
    <property type="entry name" value="16SrRNA_methyltr_I"/>
    <property type="match status" value="1"/>
</dbReference>
<proteinExistence type="inferred from homology"/>
<protein>
    <recommendedName>
        <fullName evidence="6">Ribosomal RNA small subunit methyltransferase I</fullName>
        <ecNumber evidence="6">2.1.1.198</ecNumber>
    </recommendedName>
    <alternativeName>
        <fullName evidence="6">16S rRNA 2'-O-ribose C1402 methyltransferase</fullName>
    </alternativeName>
    <alternativeName>
        <fullName evidence="6">rRNA (cytidine-2'-O-)-methyltransferase RsmI</fullName>
    </alternativeName>
</protein>
<evidence type="ECO:0000256" key="5">
    <source>
        <dbReference type="ARBA" id="ARBA00022691"/>
    </source>
</evidence>
<evidence type="ECO:0000256" key="2">
    <source>
        <dbReference type="ARBA" id="ARBA00022552"/>
    </source>
</evidence>
<dbReference type="InterPro" id="IPR035996">
    <property type="entry name" value="4pyrrol_Methylase_sf"/>
</dbReference>
<evidence type="ECO:0000256" key="4">
    <source>
        <dbReference type="ARBA" id="ARBA00022679"/>
    </source>
</evidence>
<dbReference type="InterPro" id="IPR000878">
    <property type="entry name" value="4pyrrol_Mease"/>
</dbReference>
<dbReference type="InterPro" id="IPR018063">
    <property type="entry name" value="SAM_MeTrfase_RsmI_CS"/>
</dbReference>
<dbReference type="Gene3D" id="3.30.950.10">
    <property type="entry name" value="Methyltransferase, Cobalt-precorrin-4 Transmethylase, Domain 2"/>
    <property type="match status" value="1"/>
</dbReference>
<dbReference type="CDD" id="cd11648">
    <property type="entry name" value="RsmI"/>
    <property type="match status" value="1"/>
</dbReference>
<accession>A0ABS2F1W2</accession>
<keyword evidence="1 6" id="KW-0963">Cytoplasm</keyword>
<dbReference type="PANTHER" id="PTHR46111">
    <property type="entry name" value="RIBOSOMAL RNA SMALL SUBUNIT METHYLTRANSFERASE I"/>
    <property type="match status" value="1"/>
</dbReference>
<keyword evidence="2 6" id="KW-0698">rRNA processing</keyword>
<comment type="function">
    <text evidence="6">Catalyzes the 2'-O-methylation of the ribose of cytidine 1402 (C1402) in 16S rRNA.</text>
</comment>
<reference evidence="9 10" key="1">
    <citation type="journal article" date="2021" name="Sci. Rep.">
        <title>The distribution of antibiotic resistance genes in chicken gut microbiota commensals.</title>
        <authorList>
            <person name="Juricova H."/>
            <person name="Matiasovicova J."/>
            <person name="Kubasova T."/>
            <person name="Cejkova D."/>
            <person name="Rychlik I."/>
        </authorList>
    </citation>
    <scope>NUCLEOTIDE SEQUENCE [LARGE SCALE GENOMIC DNA]</scope>
    <source>
        <strain evidence="9 10">An794</strain>
    </source>
</reference>
<organism evidence="9 10">
    <name type="scientific">Olsenella profusa</name>
    <dbReference type="NCBI Taxonomy" id="138595"/>
    <lineage>
        <taxon>Bacteria</taxon>
        <taxon>Bacillati</taxon>
        <taxon>Actinomycetota</taxon>
        <taxon>Coriobacteriia</taxon>
        <taxon>Coriobacteriales</taxon>
        <taxon>Atopobiaceae</taxon>
        <taxon>Olsenella</taxon>
    </lineage>
</organism>
<feature type="domain" description="Tetrapyrrole methylase" evidence="8">
    <location>
        <begin position="37"/>
        <end position="235"/>
    </location>
</feature>
<keyword evidence="3 6" id="KW-0489">Methyltransferase</keyword>
<dbReference type="InterPro" id="IPR008189">
    <property type="entry name" value="rRNA_ssu_MeTfrase_I"/>
</dbReference>
<dbReference type="GO" id="GO:0032259">
    <property type="term" value="P:methylation"/>
    <property type="evidence" value="ECO:0007669"/>
    <property type="project" value="UniProtKB-KW"/>
</dbReference>
<dbReference type="InterPro" id="IPR014777">
    <property type="entry name" value="4pyrrole_Mease_sub1"/>
</dbReference>
<evidence type="ECO:0000259" key="8">
    <source>
        <dbReference type="Pfam" id="PF00590"/>
    </source>
</evidence>
<feature type="region of interest" description="Disordered" evidence="7">
    <location>
        <begin position="1"/>
        <end position="30"/>
    </location>
</feature>
<evidence type="ECO:0000256" key="3">
    <source>
        <dbReference type="ARBA" id="ARBA00022603"/>
    </source>
</evidence>
<dbReference type="Proteomes" id="UP000712527">
    <property type="component" value="Unassembled WGS sequence"/>
</dbReference>
<dbReference type="PIRSF" id="PIRSF005917">
    <property type="entry name" value="MTase_YraL"/>
    <property type="match status" value="1"/>
</dbReference>
<keyword evidence="4 6" id="KW-0808">Transferase</keyword>
<dbReference type="EMBL" id="JACSNQ010000009">
    <property type="protein sequence ID" value="MBM6774974.1"/>
    <property type="molecule type" value="Genomic_DNA"/>
</dbReference>
<comment type="caution">
    <text evidence="9">The sequence shown here is derived from an EMBL/GenBank/DDBJ whole genome shotgun (WGS) entry which is preliminary data.</text>
</comment>